<dbReference type="RefSeq" id="WP_263713534.1">
    <property type="nucleotide sequence ID" value="NZ_JAOWKX010000009.1"/>
</dbReference>
<proteinExistence type="predicted"/>
<comment type="caution">
    <text evidence="1">The sequence shown here is derived from an EMBL/GenBank/DDBJ whole genome shotgun (WGS) entry which is preliminary data.</text>
</comment>
<gene>
    <name evidence="1" type="ORF">OE749_16265</name>
</gene>
<sequence>MDRKKKATKSLGITVAAASLAIPVTDLTASENQLDHRASLYGKPMSLFGRDAAKDSLTRKKIRLELSGLNFSADMLEQLQEVSLLWHHVLTDESKRNKFLYDTERFLSEYSLPEYLLEERSVEIKIMKATLSPPMQEALIKGDYTAYLSELANMGLIGKGARKSELSEKVSSALLENSDKLNQALMSKSLKDSDINELHNIISNILGEDYGLSTNGVAVAAVVVLAVAATYVSVAVNVVAALNVGVTVAVGVSTVAAVHSSVGVSGGGGGGGKDPCKVVKCITPVSDDKSNGSYSSIQENLNSSWVLSKLSQLDPYIVDEASLILNMTKNSPDIAEKELKRLFDEQSIKIVNALEDSGTLTLDSHKKARLQEAISEFTLGFTQKQ</sequence>
<evidence type="ECO:0000313" key="1">
    <source>
        <dbReference type="EMBL" id="MCV2886249.1"/>
    </source>
</evidence>
<organism evidence="1 2">
    <name type="scientific">Fluctibacter corallii</name>
    <dbReference type="NCBI Taxonomy" id="2984329"/>
    <lineage>
        <taxon>Bacteria</taxon>
        <taxon>Pseudomonadati</taxon>
        <taxon>Pseudomonadota</taxon>
        <taxon>Gammaproteobacteria</taxon>
        <taxon>Alteromonadales</taxon>
        <taxon>Alteromonadaceae</taxon>
        <taxon>Fluctibacter</taxon>
    </lineage>
</organism>
<protein>
    <submittedName>
        <fullName evidence="1">Uncharacterized protein</fullName>
    </submittedName>
</protein>
<reference evidence="1 2" key="1">
    <citation type="submission" date="2022-10" db="EMBL/GenBank/DDBJ databases">
        <title>Aestuariibacter sp. AA17 isolated from Montipora capitata coral fragment.</title>
        <authorList>
            <person name="Emsley S.A."/>
            <person name="Pfannmuller K.M."/>
            <person name="Loughran R.M."/>
            <person name="Shlafstein M."/>
            <person name="Papke E."/>
            <person name="Saw J.H."/>
            <person name="Ushijima B."/>
            <person name="Videau P."/>
        </authorList>
    </citation>
    <scope>NUCLEOTIDE SEQUENCE [LARGE SCALE GENOMIC DNA]</scope>
    <source>
        <strain evidence="1 2">AA17</strain>
    </source>
</reference>
<dbReference type="EMBL" id="JAOWKX010000009">
    <property type="protein sequence ID" value="MCV2886249.1"/>
    <property type="molecule type" value="Genomic_DNA"/>
</dbReference>
<dbReference type="Proteomes" id="UP001652504">
    <property type="component" value="Unassembled WGS sequence"/>
</dbReference>
<name>A0ABT3AC49_9ALTE</name>
<evidence type="ECO:0000313" key="2">
    <source>
        <dbReference type="Proteomes" id="UP001652504"/>
    </source>
</evidence>
<accession>A0ABT3AC49</accession>
<keyword evidence="2" id="KW-1185">Reference proteome</keyword>